<reference evidence="1" key="1">
    <citation type="submission" date="2020-10" db="EMBL/GenBank/DDBJ databases">
        <authorList>
            <person name="Castelo-Branco R."/>
            <person name="Eusebio N."/>
            <person name="Adriana R."/>
            <person name="Vieira A."/>
            <person name="Brugerolle De Fraissinette N."/>
            <person name="Rezende De Castro R."/>
            <person name="Schneider M.P."/>
            <person name="Vasconcelos V."/>
            <person name="Leao P.N."/>
        </authorList>
    </citation>
    <scope>NUCLEOTIDE SEQUENCE</scope>
    <source>
        <strain evidence="1">LEGE 11467</strain>
    </source>
</reference>
<dbReference type="AlphaFoldDB" id="A0A928Z946"/>
<keyword evidence="2" id="KW-1185">Reference proteome</keyword>
<evidence type="ECO:0000313" key="1">
    <source>
        <dbReference type="EMBL" id="MBE9042235.1"/>
    </source>
</evidence>
<dbReference type="RefSeq" id="WP_264322406.1">
    <property type="nucleotide sequence ID" value="NZ_JADEXN010000321.1"/>
</dbReference>
<sequence>MTAIRPFLLGRVFDPVGISGVGHVAEGGVLVNADGSTGIVILAWQTRYRSVSVYPTLEALKQIQCRDNNTLIIDAQALRIAGKREETIAERLPAPFYLLKNRGNGESRDGCKVACGCQFSNAKVGLMWTIAEPIVSWFDNIADLQAIHVRDNRSRIVWAKPSEF</sequence>
<dbReference type="Proteomes" id="UP000621799">
    <property type="component" value="Unassembled WGS sequence"/>
</dbReference>
<protein>
    <submittedName>
        <fullName evidence="1">Uncharacterized protein</fullName>
    </submittedName>
</protein>
<comment type="caution">
    <text evidence="1">The sequence shown here is derived from an EMBL/GenBank/DDBJ whole genome shotgun (WGS) entry which is preliminary data.</text>
</comment>
<dbReference type="EMBL" id="JADEXN010000321">
    <property type="protein sequence ID" value="MBE9042235.1"/>
    <property type="molecule type" value="Genomic_DNA"/>
</dbReference>
<proteinExistence type="predicted"/>
<name>A0A928Z946_9CYAN</name>
<accession>A0A928Z946</accession>
<organism evidence="1 2">
    <name type="scientific">Zarconia navalis LEGE 11467</name>
    <dbReference type="NCBI Taxonomy" id="1828826"/>
    <lineage>
        <taxon>Bacteria</taxon>
        <taxon>Bacillati</taxon>
        <taxon>Cyanobacteriota</taxon>
        <taxon>Cyanophyceae</taxon>
        <taxon>Oscillatoriophycideae</taxon>
        <taxon>Oscillatoriales</taxon>
        <taxon>Oscillatoriales incertae sedis</taxon>
        <taxon>Zarconia</taxon>
        <taxon>Zarconia navalis</taxon>
    </lineage>
</organism>
<gene>
    <name evidence="1" type="ORF">IQ235_15760</name>
</gene>
<evidence type="ECO:0000313" key="2">
    <source>
        <dbReference type="Proteomes" id="UP000621799"/>
    </source>
</evidence>